<dbReference type="InterPro" id="IPR038765">
    <property type="entry name" value="Papain-like_cys_pep_sf"/>
</dbReference>
<keyword evidence="3" id="KW-1185">Reference proteome</keyword>
<evidence type="ECO:0000313" key="3">
    <source>
        <dbReference type="Proteomes" id="UP000557717"/>
    </source>
</evidence>
<sequence length="730" mass="80690">MKWLAACVLIVPAGAGTVEEFIAAAAQKHGDLGERAAEFLVESMPAQDREALDSGFLMENLDLALKARETFPWASEVPEALFFNDVLPYAVFDEPRDPWRAEFLEMATPIVEGSETTTEAAQALNREFFKLVNTHYHTERKRTNQSPKESIEQGRATCTGLSILMVDVCRAVGIPARAVGTPMWSNGRGNHTWVEIWDGDWHFTGADEFDEKGLDRGWFTGDAAEAQAEVPEHAIYATSWKKTGLSFPMVWSPSATGVPAVNVTARYAKAKEPTPELGIRLWDVAGERVAREGWLTSESGRRIASFTTKGGTADLNDLPRVPVVVGQRYRLWFPGLGETESFVAESGQATRDVRPAEMTPLSPALAALAENPGASPEIAGNEELRVIALLTEVARESTREARQAELDAKKIVHGEFELRWMEREFGDAPAGERSLWISMHGGGGTTQEVNDQQWQNQIGLYEPAEGIYVAPRAPTNSWNMWHQDHIDPLFSRLIEDMVALRGVDPDKVYLMGYSAGGDGVWQVAPRMADRFAAASMMAGHPNEASLLPLRDLPFAVFMGGEDAAYDRNRLARERIAKLDQLEADDPEGYVHLGRVYEGLGHWMERKDAEAVPWMAQFTRQSWPERVVWVQDDVTHSRFYWLELPEGGSAAAGDAMTATREGQTIQLEGKVPTGTRVLLGPGMVDLEQPLTLRANGQETEVSAKRDASVIRRALAERLDPKSCPVAEILVP</sequence>
<dbReference type="SUPFAM" id="SSF54001">
    <property type="entry name" value="Cysteine proteinases"/>
    <property type="match status" value="1"/>
</dbReference>
<dbReference type="Proteomes" id="UP000557717">
    <property type="component" value="Unassembled WGS sequence"/>
</dbReference>
<gene>
    <name evidence="2" type="ORF">HNR46_003135</name>
</gene>
<name>A0A840V770_9BACT</name>
<dbReference type="SUPFAM" id="SSF53474">
    <property type="entry name" value="alpha/beta-Hydrolases"/>
    <property type="match status" value="1"/>
</dbReference>
<reference evidence="2 3" key="1">
    <citation type="submission" date="2020-08" db="EMBL/GenBank/DDBJ databases">
        <title>Genomic Encyclopedia of Type Strains, Phase IV (KMG-IV): sequencing the most valuable type-strain genomes for metagenomic binning, comparative biology and taxonomic classification.</title>
        <authorList>
            <person name="Goeker M."/>
        </authorList>
    </citation>
    <scope>NUCLEOTIDE SEQUENCE [LARGE SCALE GENOMIC DNA]</scope>
    <source>
        <strain evidence="2 3">YC6886</strain>
    </source>
</reference>
<feature type="domain" description="Transglutaminase-like" evidence="1">
    <location>
        <begin position="150"/>
        <end position="225"/>
    </location>
</feature>
<dbReference type="InterPro" id="IPR002931">
    <property type="entry name" value="Transglutaminase-like"/>
</dbReference>
<dbReference type="Gene3D" id="3.40.50.1820">
    <property type="entry name" value="alpha/beta hydrolase"/>
    <property type="match status" value="1"/>
</dbReference>
<accession>A0A840V770</accession>
<evidence type="ECO:0000313" key="2">
    <source>
        <dbReference type="EMBL" id="MBB5352886.1"/>
    </source>
</evidence>
<dbReference type="PANTHER" id="PTHR35532:SF5">
    <property type="entry name" value="CARBOHYDRATE-BINDING DOMAIN-CONTAINING PROTEIN"/>
    <property type="match status" value="1"/>
</dbReference>
<dbReference type="Pfam" id="PF01841">
    <property type="entry name" value="Transglut_core"/>
    <property type="match status" value="1"/>
</dbReference>
<organism evidence="2 3">
    <name type="scientific">Haloferula luteola</name>
    <dbReference type="NCBI Taxonomy" id="595692"/>
    <lineage>
        <taxon>Bacteria</taxon>
        <taxon>Pseudomonadati</taxon>
        <taxon>Verrucomicrobiota</taxon>
        <taxon>Verrucomicrobiia</taxon>
        <taxon>Verrucomicrobiales</taxon>
        <taxon>Verrucomicrobiaceae</taxon>
        <taxon>Haloferula</taxon>
    </lineage>
</organism>
<proteinExistence type="predicted"/>
<dbReference type="Gene3D" id="3.10.620.30">
    <property type="match status" value="1"/>
</dbReference>
<evidence type="ECO:0000259" key="1">
    <source>
        <dbReference type="SMART" id="SM00460"/>
    </source>
</evidence>
<dbReference type="SMART" id="SM00460">
    <property type="entry name" value="TGc"/>
    <property type="match status" value="1"/>
</dbReference>
<protein>
    <submittedName>
        <fullName evidence="2">Putative esterase</fullName>
    </submittedName>
</protein>
<dbReference type="InterPro" id="IPR029058">
    <property type="entry name" value="AB_hydrolase_fold"/>
</dbReference>
<dbReference type="RefSeq" id="WP_184020295.1">
    <property type="nucleotide sequence ID" value="NZ_JACHFD010000017.1"/>
</dbReference>
<comment type="caution">
    <text evidence="2">The sequence shown here is derived from an EMBL/GenBank/DDBJ whole genome shotgun (WGS) entry which is preliminary data.</text>
</comment>
<dbReference type="EMBL" id="JACHFD010000017">
    <property type="protein sequence ID" value="MBB5352886.1"/>
    <property type="molecule type" value="Genomic_DNA"/>
</dbReference>
<dbReference type="PANTHER" id="PTHR35532">
    <property type="entry name" value="SIMILAR TO POLYHYDROXYALKANOATE DEPOLYMERASE"/>
    <property type="match status" value="1"/>
</dbReference>
<dbReference type="AlphaFoldDB" id="A0A840V770"/>